<protein>
    <submittedName>
        <fullName evidence="3">Uncharacterized protein</fullName>
    </submittedName>
</protein>
<reference evidence="3" key="1">
    <citation type="submission" date="2021-02" db="EMBL/GenBank/DDBJ databases">
        <authorList>
            <person name="Nowell W R."/>
        </authorList>
    </citation>
    <scope>NUCLEOTIDE SEQUENCE</scope>
</reference>
<evidence type="ECO:0000313" key="2">
    <source>
        <dbReference type="EMBL" id="CAF0853723.1"/>
    </source>
</evidence>
<dbReference type="EMBL" id="CAJNOI010000165">
    <property type="protein sequence ID" value="CAF1148104.1"/>
    <property type="molecule type" value="Genomic_DNA"/>
</dbReference>
<feature type="transmembrane region" description="Helical" evidence="1">
    <location>
        <begin position="271"/>
        <end position="292"/>
    </location>
</feature>
<proteinExistence type="predicted"/>
<organism evidence="3 5">
    <name type="scientific">Adineta steineri</name>
    <dbReference type="NCBI Taxonomy" id="433720"/>
    <lineage>
        <taxon>Eukaryota</taxon>
        <taxon>Metazoa</taxon>
        <taxon>Spiralia</taxon>
        <taxon>Gnathifera</taxon>
        <taxon>Rotifera</taxon>
        <taxon>Eurotatoria</taxon>
        <taxon>Bdelloidea</taxon>
        <taxon>Adinetida</taxon>
        <taxon>Adinetidae</taxon>
        <taxon>Adineta</taxon>
    </lineage>
</organism>
<evidence type="ECO:0000313" key="4">
    <source>
        <dbReference type="Proteomes" id="UP000663832"/>
    </source>
</evidence>
<evidence type="ECO:0000256" key="1">
    <source>
        <dbReference type="SAM" id="Phobius"/>
    </source>
</evidence>
<dbReference type="Proteomes" id="UP000663877">
    <property type="component" value="Unassembled WGS sequence"/>
</dbReference>
<dbReference type="Proteomes" id="UP000663832">
    <property type="component" value="Unassembled WGS sequence"/>
</dbReference>
<keyword evidence="4" id="KW-1185">Reference proteome</keyword>
<comment type="caution">
    <text evidence="3">The sequence shown here is derived from an EMBL/GenBank/DDBJ whole genome shotgun (WGS) entry which is preliminary data.</text>
</comment>
<accession>A0A814SJ83</accession>
<feature type="transmembrane region" description="Helical" evidence="1">
    <location>
        <begin position="229"/>
        <end position="251"/>
    </location>
</feature>
<evidence type="ECO:0000313" key="3">
    <source>
        <dbReference type="EMBL" id="CAF1148104.1"/>
    </source>
</evidence>
<gene>
    <name evidence="3" type="ORF">BJG266_LOCUS23935</name>
    <name evidence="2" type="ORF">QVE165_LOCUS6982</name>
</gene>
<keyword evidence="1" id="KW-1133">Transmembrane helix</keyword>
<dbReference type="EMBL" id="CAJNOM010000029">
    <property type="protein sequence ID" value="CAF0853723.1"/>
    <property type="molecule type" value="Genomic_DNA"/>
</dbReference>
<keyword evidence="1" id="KW-0472">Membrane</keyword>
<sequence>MADFGMAILTQQLIEQNFEKQRQIDSVIQQECLAAINIVENGIVQENIDISHGLESFPGLENDAQTRRFFQFVSAATNFAKMNFAKRLRHLPELINSIKQLLIEMIKEINDFADTARELQDLIHSFIQLVANTQRNMALVIPHLQESINHIEVIADALKPSSTEPLENRDKEDIKIALEGMSTGIEKLLELARTSKKESNNLDEKIAIMKGNIQQKQIVIKGRLEVAQLAPWLGLTVGGFGGFAAAGAAISVEALGGAGVIIVGGMAFPPVFALLVAALLGGSIIGSVVLLVNKLWAKHNTTALDYLNKILDLLAKLSNANLDFSRYMNKAELGAYKILNETDQIQRTITSGSERYRKLNIQICTQAIESTKAMITCIDEIGNVDMSEWTNSSTVLNHVSSMNTASPTKAIKN</sequence>
<evidence type="ECO:0000313" key="5">
    <source>
        <dbReference type="Proteomes" id="UP000663877"/>
    </source>
</evidence>
<dbReference type="OrthoDB" id="10037970at2759"/>
<keyword evidence="1" id="KW-0812">Transmembrane</keyword>
<name>A0A814SJ83_9BILA</name>
<dbReference type="AlphaFoldDB" id="A0A814SJ83"/>